<feature type="chain" id="PRO_5016387177" description="Serine hydrolase" evidence="2">
    <location>
        <begin position="21"/>
        <end position="329"/>
    </location>
</feature>
<dbReference type="AlphaFoldDB" id="A0A329KF51"/>
<evidence type="ECO:0000256" key="1">
    <source>
        <dbReference type="SAM" id="MobiDB-lite"/>
    </source>
</evidence>
<name>A0A329KF51_9MYCO</name>
<evidence type="ECO:0008006" key="5">
    <source>
        <dbReference type="Google" id="ProtNLM"/>
    </source>
</evidence>
<evidence type="ECO:0000313" key="4">
    <source>
        <dbReference type="Proteomes" id="UP000250347"/>
    </source>
</evidence>
<dbReference type="EMBL" id="QMEU01000064">
    <property type="protein sequence ID" value="RAU92551.1"/>
    <property type="molecule type" value="Genomic_DNA"/>
</dbReference>
<feature type="region of interest" description="Disordered" evidence="1">
    <location>
        <begin position="46"/>
        <end position="79"/>
    </location>
</feature>
<comment type="caution">
    <text evidence="3">The sequence shown here is derived from an EMBL/GenBank/DDBJ whole genome shotgun (WGS) entry which is preliminary data.</text>
</comment>
<keyword evidence="2" id="KW-0732">Signal</keyword>
<organism evidence="3 4">
    <name type="scientific">Mycobacterium colombiense</name>
    <dbReference type="NCBI Taxonomy" id="339268"/>
    <lineage>
        <taxon>Bacteria</taxon>
        <taxon>Bacillati</taxon>
        <taxon>Actinomycetota</taxon>
        <taxon>Actinomycetes</taxon>
        <taxon>Mycobacteriales</taxon>
        <taxon>Mycobacteriaceae</taxon>
        <taxon>Mycobacterium</taxon>
        <taxon>Mycobacterium avium complex (MAC)</taxon>
    </lineage>
</organism>
<protein>
    <recommendedName>
        <fullName evidence="5">Serine hydrolase</fullName>
    </recommendedName>
</protein>
<dbReference type="InterPro" id="IPR012338">
    <property type="entry name" value="Beta-lactam/transpept-like"/>
</dbReference>
<accession>A0A329KF51</accession>
<gene>
    <name evidence="3" type="ORF">DQP58_18255</name>
</gene>
<dbReference type="Proteomes" id="UP000250347">
    <property type="component" value="Unassembled WGS sequence"/>
</dbReference>
<evidence type="ECO:0000313" key="3">
    <source>
        <dbReference type="EMBL" id="RAU92551.1"/>
    </source>
</evidence>
<feature type="compositionally biased region" description="Low complexity" evidence="1">
    <location>
        <begin position="56"/>
        <end position="68"/>
    </location>
</feature>
<dbReference type="RefSeq" id="WP_112709661.1">
    <property type="nucleotide sequence ID" value="NZ_QMEU01000064.1"/>
</dbReference>
<proteinExistence type="predicted"/>
<feature type="signal peptide" evidence="2">
    <location>
        <begin position="1"/>
        <end position="20"/>
    </location>
</feature>
<sequence>MRVRPLTLVTATAAVTLVVAAGSEALVQAKVYTLPVAAPVRAISAPPTSAPPSAPPQSATVRLEAAAPSQPPQALPNPGFSQLQARIQQAADEAAGSGAALSVAILDRTTHQLIANGNSQIIGTASVAKLFIADDLLLHESEGKTPLSADDRQALDIMLQSSDDGAAERFWGQGGGAAIITEVAARYGLASTTPPSDGRWWNTMSSVTDLIRYYEMLLDGSGGLPADDAKIIVNDLAQSTPTGLDGYPQRFGIPDGLYAEPVAVKQGWMCCIGSDWMHLSTGVIGADRRYIMVVQSLQPADDATARDTITRAVKTIFPEGRIETPRHGL</sequence>
<dbReference type="Gene3D" id="3.40.710.10">
    <property type="entry name" value="DD-peptidase/beta-lactamase superfamily"/>
    <property type="match status" value="1"/>
</dbReference>
<dbReference type="SUPFAM" id="SSF56601">
    <property type="entry name" value="beta-lactamase/transpeptidase-like"/>
    <property type="match status" value="1"/>
</dbReference>
<evidence type="ECO:0000256" key="2">
    <source>
        <dbReference type="SAM" id="SignalP"/>
    </source>
</evidence>
<reference evidence="3 4" key="1">
    <citation type="submission" date="2018-06" db="EMBL/GenBank/DDBJ databases">
        <title>NTM in soil in Japan.</title>
        <authorList>
            <person name="Ohya K."/>
        </authorList>
    </citation>
    <scope>NUCLEOTIDE SEQUENCE [LARGE SCALE GENOMIC DNA]</scope>
    <source>
        <strain evidence="3 4">GF76</strain>
    </source>
</reference>